<keyword evidence="8" id="KW-1185">Reference proteome</keyword>
<dbReference type="SUPFAM" id="SSF56436">
    <property type="entry name" value="C-type lectin-like"/>
    <property type="match status" value="1"/>
</dbReference>
<reference evidence="7" key="1">
    <citation type="submission" date="2013-07" db="EMBL/GenBank/DDBJ databases">
        <authorList>
            <person name="McIlroy S."/>
        </authorList>
    </citation>
    <scope>NUCLEOTIDE SEQUENCE [LARGE SCALE GENOMIC DNA]</scope>
    <source>
        <strain evidence="7">Run_A_D11</strain>
    </source>
</reference>
<dbReference type="PANTHER" id="PTHR23150:SF26">
    <property type="entry name" value="GENERIC METHYLTRANSFERASE"/>
    <property type="match status" value="1"/>
</dbReference>
<comment type="caution">
    <text evidence="7">The sequence shown here is derived from an EMBL/GenBank/DDBJ whole genome shotgun (WGS) entry which is preliminary data.</text>
</comment>
<accession>W6MAJ6</accession>
<evidence type="ECO:0000313" key="7">
    <source>
        <dbReference type="EMBL" id="CDI02980.1"/>
    </source>
</evidence>
<name>W6MAJ6_9GAMM</name>
<dbReference type="Gene3D" id="3.40.50.150">
    <property type="entry name" value="Vaccinia Virus protein VP39"/>
    <property type="match status" value="1"/>
</dbReference>
<dbReference type="RefSeq" id="WP_242434412.1">
    <property type="nucleotide sequence ID" value="NZ_CBTJ020000043.1"/>
</dbReference>
<feature type="domain" description="Methyltransferase type 11" evidence="5">
    <location>
        <begin position="609"/>
        <end position="731"/>
    </location>
</feature>
<dbReference type="SUPFAM" id="SSF53335">
    <property type="entry name" value="S-adenosyl-L-methionine-dependent methyltransferases"/>
    <property type="match status" value="1"/>
</dbReference>
<dbReference type="InterPro" id="IPR016187">
    <property type="entry name" value="CTDL_fold"/>
</dbReference>
<protein>
    <recommendedName>
        <fullName evidence="9">Generic methyltransferase</fullName>
    </recommendedName>
</protein>
<dbReference type="InterPro" id="IPR027577">
    <property type="entry name" value="OvoA_Nterm"/>
</dbReference>
<proteinExistence type="predicted"/>
<gene>
    <name evidence="7" type="ORF">BN873_360074</name>
</gene>
<dbReference type="InterPro" id="IPR013216">
    <property type="entry name" value="Methyltransf_11"/>
</dbReference>
<dbReference type="NCBIfam" id="TIGR04345">
    <property type="entry name" value="ovoA_Cterm"/>
    <property type="match status" value="1"/>
</dbReference>
<dbReference type="InterPro" id="IPR005532">
    <property type="entry name" value="SUMF_dom"/>
</dbReference>
<evidence type="ECO:0000259" key="4">
    <source>
        <dbReference type="Pfam" id="PF03781"/>
    </source>
</evidence>
<dbReference type="Pfam" id="PF12867">
    <property type="entry name" value="DinB_2"/>
    <property type="match status" value="1"/>
</dbReference>
<keyword evidence="1" id="KW-0560">Oxidoreductase</keyword>
<organism evidence="7 8">
    <name type="scientific">Candidatus Competibacter denitrificans Run_A_D11</name>
    <dbReference type="NCBI Taxonomy" id="1400863"/>
    <lineage>
        <taxon>Bacteria</taxon>
        <taxon>Pseudomonadati</taxon>
        <taxon>Pseudomonadota</taxon>
        <taxon>Gammaproteobacteria</taxon>
        <taxon>Candidatus Competibacteraceae</taxon>
        <taxon>Candidatus Competibacter</taxon>
    </lineage>
</organism>
<sequence>MMASPLALAASDARTEPWHKNLRHELGAELIGPRPTWWWTGQPPQDCPGRQPDGTLTSLPLPDLASHSRQQVLDYFDNTWTLTEILLAGLCGEEAFFRPPYHHLRHPMIFYYGHPPVLYINKLRIAGLIEKPLNPYFEQLFETGVDEMRWDDMSKNEMLWPSIQEVHAYRQQVYRTVRGVIETHPDLASGHAPITPQHPLWALFMGFEHERIHLETSSVLIRELPLPFIQRPAAWPKLHPSADRVAEFPPCHGYDYPANALITVPGQSVAMGKPADWPSYGWDNEYGRRETALQPFQASRYPISNGEFHIFVTEGGYREQRYWSATGWEWRSFRNLKWPTFWMLDGPAGLHRYRLRTLFEIIDMSWSWPVEVNYHEAKAYCAWRTERDGVPYRLPSEAEHQALRSPQQCAAATISTLIDPVMRADGATLASQWGWNCNLAHGSSSPVDAGQPAATGFHDVFGNVWQWHEDHFNPLPGAKAHPYYDDFSTPCYDGQHQMILGGSWASTGDEAGLWARFHFRPHFFQHAGFRLVQSDTDGGAVRLDQAGTAGQVYEDPQILNEYLLLHYGAAADQMPYAFGPCDAVDFPVRCALWLLDAAREYGVTTGRALDVGCAVGRASFELAREYRDVLGVDLSRAFIDAAETLRREGELRYLRKDEGELGVILNAMVDPAIDRNRVSFRQADAGSLPAELVGFDAVLLANLLCRLPSPKSLLGRLGGPRGLVKPGGLLAVFSPYSWLPQFTPPEAWLGGYERDGQPINSAVALSALLAAEGFELLRETDVPLVIREHARKYQYIVTHAGLWRRR</sequence>
<evidence type="ECO:0000313" key="8">
    <source>
        <dbReference type="Proteomes" id="UP000035760"/>
    </source>
</evidence>
<comment type="pathway">
    <text evidence="3">Amino-acid biosynthesis; ergothioneine biosynthesis.</text>
</comment>
<dbReference type="InterPro" id="IPR051043">
    <property type="entry name" value="Sulfatase_Mod_Factor_Kinase"/>
</dbReference>
<evidence type="ECO:0000259" key="6">
    <source>
        <dbReference type="Pfam" id="PF12867"/>
    </source>
</evidence>
<dbReference type="GO" id="GO:0120147">
    <property type="term" value="F:formylglycine-generating oxidase activity"/>
    <property type="evidence" value="ECO:0007669"/>
    <property type="project" value="TreeGrafter"/>
</dbReference>
<dbReference type="EMBL" id="CBTJ020000043">
    <property type="protein sequence ID" value="CDI02980.1"/>
    <property type="molecule type" value="Genomic_DNA"/>
</dbReference>
<evidence type="ECO:0000256" key="2">
    <source>
        <dbReference type="ARBA" id="ARBA00023004"/>
    </source>
</evidence>
<dbReference type="CDD" id="cd02440">
    <property type="entry name" value="AdoMet_MTases"/>
    <property type="match status" value="1"/>
</dbReference>
<reference evidence="7" key="2">
    <citation type="submission" date="2014-03" db="EMBL/GenBank/DDBJ databases">
        <title>Candidatus Competibacter-lineage genomes retrieved from metagenomes reveal functional metabolic diversity.</title>
        <authorList>
            <person name="McIlroy S.J."/>
            <person name="Albertsen M."/>
            <person name="Andresen E.K."/>
            <person name="Saunders A.M."/>
            <person name="Kristiansen R."/>
            <person name="Stokholm-Bjerregaard M."/>
            <person name="Nielsen K.L."/>
            <person name="Nielsen P.H."/>
        </authorList>
    </citation>
    <scope>NUCLEOTIDE SEQUENCE</scope>
    <source>
        <strain evidence="7">Run_A_D11</strain>
    </source>
</reference>
<dbReference type="STRING" id="1400863.BN873_360074"/>
<dbReference type="PANTHER" id="PTHR23150">
    <property type="entry name" value="SULFATASE MODIFYING FACTOR 1, 2"/>
    <property type="match status" value="1"/>
</dbReference>
<feature type="domain" description="Sulfatase-modifying factor enzyme-like" evidence="4">
    <location>
        <begin position="259"/>
        <end position="532"/>
    </location>
</feature>
<dbReference type="Pfam" id="PF08241">
    <property type="entry name" value="Methyltransf_11"/>
    <property type="match status" value="1"/>
</dbReference>
<dbReference type="Pfam" id="PF03781">
    <property type="entry name" value="FGE-sulfatase"/>
    <property type="match status" value="1"/>
</dbReference>
<dbReference type="Gene3D" id="3.90.1580.10">
    <property type="entry name" value="paralog of FGE (formylglycine-generating enzyme)"/>
    <property type="match status" value="1"/>
</dbReference>
<dbReference type="InterPro" id="IPR042095">
    <property type="entry name" value="SUMF_sf"/>
</dbReference>
<feature type="domain" description="DinB-like" evidence="6">
    <location>
        <begin position="76"/>
        <end position="216"/>
    </location>
</feature>
<dbReference type="GO" id="GO:0008757">
    <property type="term" value="F:S-adenosylmethionine-dependent methyltransferase activity"/>
    <property type="evidence" value="ECO:0007669"/>
    <property type="project" value="InterPro"/>
</dbReference>
<dbReference type="AlphaFoldDB" id="W6MAJ6"/>
<evidence type="ECO:0000259" key="5">
    <source>
        <dbReference type="Pfam" id="PF08241"/>
    </source>
</evidence>
<dbReference type="NCBIfam" id="TIGR04344">
    <property type="entry name" value="ovoA_Nterm"/>
    <property type="match status" value="1"/>
</dbReference>
<keyword evidence="2" id="KW-0408">Iron</keyword>
<evidence type="ECO:0000256" key="3">
    <source>
        <dbReference type="ARBA" id="ARBA00037882"/>
    </source>
</evidence>
<dbReference type="InterPro" id="IPR029063">
    <property type="entry name" value="SAM-dependent_MTases_sf"/>
</dbReference>
<evidence type="ECO:0008006" key="9">
    <source>
        <dbReference type="Google" id="ProtNLM"/>
    </source>
</evidence>
<dbReference type="InterPro" id="IPR027625">
    <property type="entry name" value="OvoA_Cterm"/>
</dbReference>
<dbReference type="Proteomes" id="UP000035760">
    <property type="component" value="Unassembled WGS sequence"/>
</dbReference>
<evidence type="ECO:0000256" key="1">
    <source>
        <dbReference type="ARBA" id="ARBA00023002"/>
    </source>
</evidence>
<dbReference type="InterPro" id="IPR024775">
    <property type="entry name" value="DinB-like"/>
</dbReference>